<dbReference type="SUPFAM" id="SSF48452">
    <property type="entry name" value="TPR-like"/>
    <property type="match status" value="1"/>
</dbReference>
<comment type="caution">
    <text evidence="8">The sequence shown here is derived from an EMBL/GenBank/DDBJ whole genome shotgun (WGS) entry which is preliminary data.</text>
</comment>
<evidence type="ECO:0000256" key="5">
    <source>
        <dbReference type="ARBA" id="ARBA00023237"/>
    </source>
</evidence>
<dbReference type="InterPro" id="IPR033985">
    <property type="entry name" value="SusD-like_N"/>
</dbReference>
<name>A0AAV5AWB8_9FLAO</name>
<keyword evidence="4" id="KW-0472">Membrane</keyword>
<protein>
    <submittedName>
        <fullName evidence="8">Membrane protein</fullName>
    </submittedName>
</protein>
<accession>A0AAV5AWB8</accession>
<evidence type="ECO:0000259" key="6">
    <source>
        <dbReference type="Pfam" id="PF07980"/>
    </source>
</evidence>
<comment type="similarity">
    <text evidence="2">Belongs to the SusD family.</text>
</comment>
<evidence type="ECO:0000256" key="2">
    <source>
        <dbReference type="ARBA" id="ARBA00006275"/>
    </source>
</evidence>
<reference evidence="8 11" key="1">
    <citation type="submission" date="2021-11" db="EMBL/GenBank/DDBJ databases">
        <title>Draft genome sequence of Capnocytophaga sp. strain KC07075 isolated from cat oral cavity.</title>
        <authorList>
            <person name="Suzuki M."/>
            <person name="Imaoka K."/>
            <person name="Kimura M."/>
            <person name="Morikawa S."/>
            <person name="Maeda K."/>
        </authorList>
    </citation>
    <scope>NUCLEOTIDE SEQUENCE</scope>
    <source>
        <strain evidence="8">KC07075</strain>
        <strain evidence="9 11">KC07079</strain>
    </source>
</reference>
<feature type="domain" description="SusD-like N-terminal" evidence="7">
    <location>
        <begin position="78"/>
        <end position="224"/>
    </location>
</feature>
<dbReference type="Gene3D" id="1.25.40.390">
    <property type="match status" value="1"/>
</dbReference>
<sequence>MKKYILLIATIISFGIFTTSCSKFLDQEPQGEWVDGDQASGSVESDVLTLYAKVRHYDLVALPGLAIHSFRSEDAEKGSNASDGASQADMFDNFNYVATNGLILSYYNKNYEIIHTTNMAISKIDSLGSAITDGDKINKGEAHFFRAYAYFNLVRAFGEVPLINFPIKTADQANVPKSTIDKIYTLIDDDLKVAEENLPRTWASAYVGRLTWGAARSLHAKTYLMRNDWMNTYTATTDVINSGLYNLNTDFSKIFREDGENSSESVWELQATATESQNASTDIGCQYAQVQGVRGTGQWDLGWGWNTPTQILANAFEADDPRKDETLLYFYKQGADAATIAATPTNKPYNEKPIAQSNVVNVYYNKKAYTNPALRTSYGHRQGYWYNVRMIRYADVLLMAAEAANELGNSNDALNFLEQVRARARREAPNALPTITTTNPVDLQTAIRHERRIELAMEFDRFYDLVRWGIALQVLHAAGKTGYQDRHRYLPLPQTAIDNSNGVLKQNPDY</sequence>
<organism evidence="8 10">
    <name type="scientific">Capnocytophaga catalasegens</name>
    <dbReference type="NCBI Taxonomy" id="1004260"/>
    <lineage>
        <taxon>Bacteria</taxon>
        <taxon>Pseudomonadati</taxon>
        <taxon>Bacteroidota</taxon>
        <taxon>Flavobacteriia</taxon>
        <taxon>Flavobacteriales</taxon>
        <taxon>Flavobacteriaceae</taxon>
        <taxon>Capnocytophaga</taxon>
    </lineage>
</organism>
<dbReference type="AlphaFoldDB" id="A0AAV5AWB8"/>
<keyword evidence="3" id="KW-0732">Signal</keyword>
<dbReference type="Proteomes" id="UP001208692">
    <property type="component" value="Unassembled WGS sequence"/>
</dbReference>
<dbReference type="Pfam" id="PF07980">
    <property type="entry name" value="SusD_RagB"/>
    <property type="match status" value="1"/>
</dbReference>
<evidence type="ECO:0000256" key="4">
    <source>
        <dbReference type="ARBA" id="ARBA00023136"/>
    </source>
</evidence>
<evidence type="ECO:0000259" key="7">
    <source>
        <dbReference type="Pfam" id="PF14322"/>
    </source>
</evidence>
<dbReference type="EMBL" id="BQKB01000062">
    <property type="protein sequence ID" value="GJM54138.1"/>
    <property type="molecule type" value="Genomic_DNA"/>
</dbReference>
<proteinExistence type="inferred from homology"/>
<dbReference type="Pfam" id="PF14322">
    <property type="entry name" value="SusD-like_3"/>
    <property type="match status" value="1"/>
</dbReference>
<evidence type="ECO:0000313" key="10">
    <source>
        <dbReference type="Proteomes" id="UP001207736"/>
    </source>
</evidence>
<dbReference type="InterPro" id="IPR011990">
    <property type="entry name" value="TPR-like_helical_dom_sf"/>
</dbReference>
<evidence type="ECO:0000256" key="1">
    <source>
        <dbReference type="ARBA" id="ARBA00004442"/>
    </source>
</evidence>
<feature type="domain" description="RagB/SusD" evidence="6">
    <location>
        <begin position="264"/>
        <end position="510"/>
    </location>
</feature>
<dbReference type="PROSITE" id="PS51257">
    <property type="entry name" value="PROKAR_LIPOPROTEIN"/>
    <property type="match status" value="1"/>
</dbReference>
<keyword evidence="11" id="KW-1185">Reference proteome</keyword>
<dbReference type="InterPro" id="IPR012944">
    <property type="entry name" value="SusD_RagB_dom"/>
</dbReference>
<dbReference type="RefSeq" id="WP_264846921.1">
    <property type="nucleotide sequence ID" value="NZ_BPMA01000036.1"/>
</dbReference>
<evidence type="ECO:0000313" key="8">
    <source>
        <dbReference type="EMBL" id="GJM49970.1"/>
    </source>
</evidence>
<evidence type="ECO:0000256" key="3">
    <source>
        <dbReference type="ARBA" id="ARBA00022729"/>
    </source>
</evidence>
<evidence type="ECO:0000313" key="9">
    <source>
        <dbReference type="EMBL" id="GJM54138.1"/>
    </source>
</evidence>
<dbReference type="EMBL" id="BQKA01000017">
    <property type="protein sequence ID" value="GJM49970.1"/>
    <property type="molecule type" value="Genomic_DNA"/>
</dbReference>
<dbReference type="GO" id="GO:0009279">
    <property type="term" value="C:cell outer membrane"/>
    <property type="evidence" value="ECO:0007669"/>
    <property type="project" value="UniProtKB-SubCell"/>
</dbReference>
<dbReference type="Proteomes" id="UP001207736">
    <property type="component" value="Unassembled WGS sequence"/>
</dbReference>
<evidence type="ECO:0000313" key="11">
    <source>
        <dbReference type="Proteomes" id="UP001208692"/>
    </source>
</evidence>
<gene>
    <name evidence="8" type="ORF">RCZ15_09450</name>
    <name evidence="9" type="ORF">RCZ16_24540</name>
</gene>
<comment type="subcellular location">
    <subcellularLocation>
        <location evidence="1">Cell outer membrane</location>
    </subcellularLocation>
</comment>
<keyword evidence="5" id="KW-0998">Cell outer membrane</keyword>